<name>A0A8S5S5R2_9CAUD</name>
<reference evidence="1" key="1">
    <citation type="journal article" date="2021" name="Proc. Natl. Acad. Sci. U.S.A.">
        <title>A Catalog of Tens of Thousands of Viruses from Human Metagenomes Reveals Hidden Associations with Chronic Diseases.</title>
        <authorList>
            <person name="Tisza M.J."/>
            <person name="Buck C.B."/>
        </authorList>
    </citation>
    <scope>NUCLEOTIDE SEQUENCE</scope>
    <source>
        <strain evidence="1">CtsUe5</strain>
    </source>
</reference>
<dbReference type="EMBL" id="BK032536">
    <property type="protein sequence ID" value="DAF46381.1"/>
    <property type="molecule type" value="Genomic_DNA"/>
</dbReference>
<organism evidence="1">
    <name type="scientific">Podoviridae sp. ctsUe5</name>
    <dbReference type="NCBI Taxonomy" id="2827750"/>
    <lineage>
        <taxon>Viruses</taxon>
        <taxon>Duplodnaviria</taxon>
        <taxon>Heunggongvirae</taxon>
        <taxon>Uroviricota</taxon>
        <taxon>Caudoviricetes</taxon>
    </lineage>
</organism>
<accession>A0A8S5S5R2</accession>
<evidence type="ECO:0000313" key="1">
    <source>
        <dbReference type="EMBL" id="DAF46381.1"/>
    </source>
</evidence>
<sequence>MTGALYRVIGKAGICFEIGLGRLTVTMSSHCFEVGFPFLEGGCADWSTFLSVGCDMHLIHFPIGDFVDRFVTQFRIGECTSVELDVEVTDSHNRLLWVSDLDFCGFTNRDRPRKGPVSSQFSATHQAVCNAAQSPSAASCSEQLKIPSSAKSASVSGVPFT</sequence>
<proteinExistence type="predicted"/>
<protein>
    <submittedName>
        <fullName evidence="1">Uncharacterized protein</fullName>
    </submittedName>
</protein>